<proteinExistence type="predicted"/>
<dbReference type="InterPro" id="IPR001296">
    <property type="entry name" value="Glyco_trans_1"/>
</dbReference>
<protein>
    <submittedName>
        <fullName evidence="4">Glycosyltransferase involved in cell wall biosynthesis</fullName>
    </submittedName>
</protein>
<gene>
    <name evidence="4" type="ORF">HDF25_001863</name>
</gene>
<dbReference type="Proteomes" id="UP000521017">
    <property type="component" value="Unassembled WGS sequence"/>
</dbReference>
<accession>A0A7X0J4Z1</accession>
<evidence type="ECO:0000313" key="4">
    <source>
        <dbReference type="EMBL" id="MBB6499721.1"/>
    </source>
</evidence>
<dbReference type="Pfam" id="PF13439">
    <property type="entry name" value="Glyco_transf_4"/>
    <property type="match status" value="1"/>
</dbReference>
<evidence type="ECO:0000313" key="5">
    <source>
        <dbReference type="Proteomes" id="UP000521017"/>
    </source>
</evidence>
<dbReference type="PANTHER" id="PTHR46401">
    <property type="entry name" value="GLYCOSYLTRANSFERASE WBBK-RELATED"/>
    <property type="match status" value="1"/>
</dbReference>
<dbReference type="Pfam" id="PF00534">
    <property type="entry name" value="Glycos_transf_1"/>
    <property type="match status" value="1"/>
</dbReference>
<keyword evidence="1 4" id="KW-0808">Transferase</keyword>
<dbReference type="InterPro" id="IPR028098">
    <property type="entry name" value="Glyco_trans_4-like_N"/>
</dbReference>
<dbReference type="GO" id="GO:0009103">
    <property type="term" value="P:lipopolysaccharide biosynthetic process"/>
    <property type="evidence" value="ECO:0007669"/>
    <property type="project" value="TreeGrafter"/>
</dbReference>
<dbReference type="AlphaFoldDB" id="A0A7X0J4Z1"/>
<dbReference type="CDD" id="cd03809">
    <property type="entry name" value="GT4_MtfB-like"/>
    <property type="match status" value="1"/>
</dbReference>
<name>A0A7X0J4Z1_9SPHI</name>
<evidence type="ECO:0000259" key="2">
    <source>
        <dbReference type="Pfam" id="PF00534"/>
    </source>
</evidence>
<evidence type="ECO:0000256" key="1">
    <source>
        <dbReference type="ARBA" id="ARBA00022679"/>
    </source>
</evidence>
<dbReference type="RefSeq" id="WP_184624440.1">
    <property type="nucleotide sequence ID" value="NZ_JACHCC010000004.1"/>
</dbReference>
<sequence>MMIKLLIDYQTFILQSYGGISRYFANIHHAAQAREDIESRVGLLYTRNYYLKDYPSPLNNALGQCLMKKQSRYHSWNKAYSRHLISKNDYTVLHPSYYNPYYIKYAKKPVVITVHDMIHERLPEYFDPGDFYVRFKRLCIENAAHIIAISETTKRDLQEILQVEESRITVVHHGYQMSPDLAGQHEEVNVRKPDSNYLLFVGDRKGYKNFPIFLTAVSELLKTDQTLKLICAGGGPFREAEQEMLMRLKVKDKVIQVSPTDNELKSLYQHAIAFIFPSLYEGFGLPILESFKNNCPVIASNNACFKEIGEDAIAYFDPHDQHSIAATIKEVMTNEPFKEKLISNGRKQLEKFSMELCMEKTMAVYRKVSG</sequence>
<feature type="domain" description="Glycosyltransferase subfamily 4-like N-terminal" evidence="3">
    <location>
        <begin position="18"/>
        <end position="175"/>
    </location>
</feature>
<dbReference type="Gene3D" id="3.40.50.2000">
    <property type="entry name" value="Glycogen Phosphorylase B"/>
    <property type="match status" value="2"/>
</dbReference>
<organism evidence="4 5">
    <name type="scientific">Pedobacter cryoconitis</name>
    <dbReference type="NCBI Taxonomy" id="188932"/>
    <lineage>
        <taxon>Bacteria</taxon>
        <taxon>Pseudomonadati</taxon>
        <taxon>Bacteroidota</taxon>
        <taxon>Sphingobacteriia</taxon>
        <taxon>Sphingobacteriales</taxon>
        <taxon>Sphingobacteriaceae</taxon>
        <taxon>Pedobacter</taxon>
    </lineage>
</organism>
<reference evidence="4 5" key="1">
    <citation type="submission" date="2020-08" db="EMBL/GenBank/DDBJ databases">
        <title>Genomic Encyclopedia of Type Strains, Phase IV (KMG-V): Genome sequencing to study the core and pangenomes of soil and plant-associated prokaryotes.</title>
        <authorList>
            <person name="Whitman W."/>
        </authorList>
    </citation>
    <scope>NUCLEOTIDE SEQUENCE [LARGE SCALE GENOMIC DNA]</scope>
    <source>
        <strain evidence="4 5">M2T3</strain>
    </source>
</reference>
<evidence type="ECO:0000259" key="3">
    <source>
        <dbReference type="Pfam" id="PF13439"/>
    </source>
</evidence>
<comment type="caution">
    <text evidence="4">The sequence shown here is derived from an EMBL/GenBank/DDBJ whole genome shotgun (WGS) entry which is preliminary data.</text>
</comment>
<dbReference type="SUPFAM" id="SSF53756">
    <property type="entry name" value="UDP-Glycosyltransferase/glycogen phosphorylase"/>
    <property type="match status" value="1"/>
</dbReference>
<dbReference type="EMBL" id="JACHCC010000004">
    <property type="protein sequence ID" value="MBB6499721.1"/>
    <property type="molecule type" value="Genomic_DNA"/>
</dbReference>
<dbReference type="GO" id="GO:0016757">
    <property type="term" value="F:glycosyltransferase activity"/>
    <property type="evidence" value="ECO:0007669"/>
    <property type="project" value="InterPro"/>
</dbReference>
<feature type="domain" description="Glycosyl transferase family 1" evidence="2">
    <location>
        <begin position="187"/>
        <end position="348"/>
    </location>
</feature>
<dbReference type="PANTHER" id="PTHR46401:SF2">
    <property type="entry name" value="GLYCOSYLTRANSFERASE WBBK-RELATED"/>
    <property type="match status" value="1"/>
</dbReference>